<accession>A0AB33XXH2</accession>
<evidence type="ECO:0000313" key="2">
    <source>
        <dbReference type="Proteomes" id="UP000009352"/>
    </source>
</evidence>
<dbReference type="AlphaFoldDB" id="A0AB33XXH2"/>
<gene>
    <name evidence="1" type="ORF">LRHMDP3_460</name>
</gene>
<comment type="caution">
    <text evidence="1">The sequence shown here is derived from an EMBL/GenBank/DDBJ whole genome shotgun (WGS) entry which is preliminary data.</text>
</comment>
<protein>
    <submittedName>
        <fullName evidence="1">Transcriptional regulator</fullName>
    </submittedName>
</protein>
<dbReference type="EMBL" id="AMQX01000002">
    <property type="protein sequence ID" value="EKS53082.1"/>
    <property type="molecule type" value="Genomic_DNA"/>
</dbReference>
<dbReference type="Proteomes" id="UP000009352">
    <property type="component" value="Unassembled WGS sequence"/>
</dbReference>
<evidence type="ECO:0000313" key="1">
    <source>
        <dbReference type="EMBL" id="EKS53082.1"/>
    </source>
</evidence>
<reference evidence="1 2" key="1">
    <citation type="journal article" date="2013" name="Genome Announc.">
        <title>Draft Genome Sequence of Staphylococcus simulans UMC-CNS-990, Isolated from a Case of Chronic Bovine Mastitis.</title>
        <authorList>
            <person name="Calcutt M.J."/>
            <person name="Foecking M.F."/>
            <person name="Hsieh H.Y."/>
            <person name="Perry J."/>
            <person name="Stewart G.C."/>
            <person name="Middleton J.R."/>
        </authorList>
    </citation>
    <scope>NUCLEOTIDE SEQUENCE [LARGE SCALE GENOMIC DNA]</scope>
    <source>
        <strain evidence="1 2">LRHMDP3</strain>
    </source>
</reference>
<name>A0AB33XXH2_LACRH</name>
<sequence length="71" mass="7986">MFSESSQRGFLGTTRLAELGWDQTRDAAEAEIKEIQAAMRRGVSSYQLRYTAKVNKKGTFGIRLIDEAQSD</sequence>
<organism evidence="1 2">
    <name type="scientific">Lacticaseibacillus rhamnosus LRHMDP3</name>
    <dbReference type="NCBI Taxonomy" id="1203259"/>
    <lineage>
        <taxon>Bacteria</taxon>
        <taxon>Bacillati</taxon>
        <taxon>Bacillota</taxon>
        <taxon>Bacilli</taxon>
        <taxon>Lactobacillales</taxon>
        <taxon>Lactobacillaceae</taxon>
        <taxon>Lacticaseibacillus</taxon>
    </lineage>
</organism>
<proteinExistence type="predicted"/>